<reference evidence="1 2" key="1">
    <citation type="submission" date="2019-08" db="EMBL/GenBank/DDBJ databases">
        <authorList>
            <person name="Peeters C."/>
        </authorList>
    </citation>
    <scope>NUCLEOTIDE SEQUENCE [LARGE SCALE GENOMIC DNA]</scope>
    <source>
        <strain evidence="1 2">LMG 31121</strain>
    </source>
</reference>
<accession>A0A5E5BFX2</accession>
<evidence type="ECO:0000313" key="1">
    <source>
        <dbReference type="EMBL" id="VVE83267.1"/>
    </source>
</evidence>
<protein>
    <submittedName>
        <fullName evidence="1">Uncharacterized protein</fullName>
    </submittedName>
</protein>
<dbReference type="AlphaFoldDB" id="A0A5E5BFX2"/>
<name>A0A5E5BFX2_9BURK</name>
<sequence length="77" mass="8717">MATLPQWRSRKLPTPVLPGSGAKGLSQPRDFFDVTTPITEHPCFARSHYNIDADARASWLPGRLHARRVSFFEISRP</sequence>
<dbReference type="Proteomes" id="UP000335538">
    <property type="component" value="Unassembled WGS sequence"/>
</dbReference>
<gene>
    <name evidence="1" type="ORF">PSP31121_04217</name>
</gene>
<proteinExistence type="predicted"/>
<organism evidence="1 2">
    <name type="scientific">Pandoraea sputorum</name>
    <dbReference type="NCBI Taxonomy" id="93222"/>
    <lineage>
        <taxon>Bacteria</taxon>
        <taxon>Pseudomonadati</taxon>
        <taxon>Pseudomonadota</taxon>
        <taxon>Betaproteobacteria</taxon>
        <taxon>Burkholderiales</taxon>
        <taxon>Burkholderiaceae</taxon>
        <taxon>Pandoraea</taxon>
    </lineage>
</organism>
<evidence type="ECO:0000313" key="2">
    <source>
        <dbReference type="Proteomes" id="UP000335538"/>
    </source>
</evidence>
<dbReference type="EMBL" id="CABPSR010000013">
    <property type="protein sequence ID" value="VVE83267.1"/>
    <property type="molecule type" value="Genomic_DNA"/>
</dbReference>